<accession>A0A6A5GMV5</accession>
<feature type="disulfide bond" evidence="1">
    <location>
        <begin position="57"/>
        <end position="66"/>
    </location>
</feature>
<dbReference type="AlphaFoldDB" id="A0A6A5GMV5"/>
<dbReference type="PROSITE" id="PS01186">
    <property type="entry name" value="EGF_2"/>
    <property type="match status" value="1"/>
</dbReference>
<evidence type="ECO:0000256" key="1">
    <source>
        <dbReference type="PROSITE-ProRule" id="PRU00076"/>
    </source>
</evidence>
<name>A0A6A5GMV5_CAERE</name>
<dbReference type="InterPro" id="IPR000742">
    <property type="entry name" value="EGF"/>
</dbReference>
<proteinExistence type="predicted"/>
<evidence type="ECO:0000313" key="4">
    <source>
        <dbReference type="EMBL" id="KAF1755941.1"/>
    </source>
</evidence>
<dbReference type="Gene3D" id="2.10.25.10">
    <property type="entry name" value="Laminin"/>
    <property type="match status" value="1"/>
</dbReference>
<keyword evidence="1" id="KW-0245">EGF-like domain</keyword>
<dbReference type="PROSITE" id="PS50026">
    <property type="entry name" value="EGF_3"/>
    <property type="match status" value="1"/>
</dbReference>
<dbReference type="PROSITE" id="PS00022">
    <property type="entry name" value="EGF_1"/>
    <property type="match status" value="1"/>
</dbReference>
<dbReference type="SUPFAM" id="SSF57196">
    <property type="entry name" value="EGF/Laminin"/>
    <property type="match status" value="1"/>
</dbReference>
<keyword evidence="2" id="KW-1133">Transmembrane helix</keyword>
<keyword evidence="2" id="KW-0812">Transmembrane</keyword>
<feature type="domain" description="EGF-like" evidence="3">
    <location>
        <begin position="32"/>
        <end position="67"/>
    </location>
</feature>
<feature type="transmembrane region" description="Helical" evidence="2">
    <location>
        <begin position="86"/>
        <end position="110"/>
    </location>
</feature>
<gene>
    <name evidence="4" type="ORF">GCK72_012394</name>
</gene>
<comment type="caution">
    <text evidence="1">Lacks conserved residue(s) required for the propagation of feature annotation.</text>
</comment>
<dbReference type="CTD" id="78775483"/>
<keyword evidence="1" id="KW-1015">Disulfide bond</keyword>
<dbReference type="GeneID" id="78775483"/>
<keyword evidence="2" id="KW-0472">Membrane</keyword>
<dbReference type="KEGG" id="crq:GCK72_012394"/>
<dbReference type="RefSeq" id="XP_053583849.1">
    <property type="nucleotide sequence ID" value="XM_053729077.1"/>
</dbReference>
<evidence type="ECO:0000313" key="5">
    <source>
        <dbReference type="Proteomes" id="UP000483820"/>
    </source>
</evidence>
<comment type="caution">
    <text evidence="4">The sequence shown here is derived from an EMBL/GenBank/DDBJ whole genome shotgun (WGS) entry which is preliminary data.</text>
</comment>
<feature type="disulfide bond" evidence="1">
    <location>
        <begin position="36"/>
        <end position="46"/>
    </location>
</feature>
<evidence type="ECO:0000259" key="3">
    <source>
        <dbReference type="PROSITE" id="PS50026"/>
    </source>
</evidence>
<dbReference type="EMBL" id="WUAV01000004">
    <property type="protein sequence ID" value="KAF1755941.1"/>
    <property type="molecule type" value="Genomic_DNA"/>
</dbReference>
<protein>
    <recommendedName>
        <fullName evidence="3">EGF-like domain-containing protein</fullName>
    </recommendedName>
</protein>
<dbReference type="Proteomes" id="UP000483820">
    <property type="component" value="Chromosome IV"/>
</dbReference>
<organism evidence="4 5">
    <name type="scientific">Caenorhabditis remanei</name>
    <name type="common">Caenorhabditis vulgaris</name>
    <dbReference type="NCBI Taxonomy" id="31234"/>
    <lineage>
        <taxon>Eukaryota</taxon>
        <taxon>Metazoa</taxon>
        <taxon>Ecdysozoa</taxon>
        <taxon>Nematoda</taxon>
        <taxon>Chromadorea</taxon>
        <taxon>Rhabditida</taxon>
        <taxon>Rhabditina</taxon>
        <taxon>Rhabditomorpha</taxon>
        <taxon>Rhabditoidea</taxon>
        <taxon>Rhabditidae</taxon>
        <taxon>Peloderinae</taxon>
        <taxon>Caenorhabditis</taxon>
    </lineage>
</organism>
<dbReference type="CDD" id="cd00053">
    <property type="entry name" value="EGF"/>
    <property type="match status" value="1"/>
</dbReference>
<sequence length="149" mass="16297">MDGWLWNQLGWNLGWDLGWKLRWETPVMQRVALGLCPSDCSMRGTCRLVGGFAKCFCRKGWTGAACETATAAVASTVLPSTPDSSILVPILLVALLSLLVLCLAAVVVYLMSGRRSVGCVDFDAEIESGKAMLHEKATFWKKVKARFVN</sequence>
<dbReference type="Pfam" id="PF23106">
    <property type="entry name" value="EGF_Teneurin"/>
    <property type="match status" value="1"/>
</dbReference>
<reference evidence="4 5" key="1">
    <citation type="submission" date="2019-12" db="EMBL/GenBank/DDBJ databases">
        <title>Chromosome-level assembly of the Caenorhabditis remanei genome.</title>
        <authorList>
            <person name="Teterina A.A."/>
            <person name="Willis J.H."/>
            <person name="Phillips P.C."/>
        </authorList>
    </citation>
    <scope>NUCLEOTIDE SEQUENCE [LARGE SCALE GENOMIC DNA]</scope>
    <source>
        <strain evidence="4 5">PX506</strain>
        <tissue evidence="4">Whole organism</tissue>
    </source>
</reference>
<evidence type="ECO:0000256" key="2">
    <source>
        <dbReference type="SAM" id="Phobius"/>
    </source>
</evidence>